<dbReference type="SUPFAM" id="SSF52743">
    <property type="entry name" value="Subtilisin-like"/>
    <property type="match status" value="1"/>
</dbReference>
<reference evidence="5" key="1">
    <citation type="submission" date="2023-08" db="EMBL/GenBank/DDBJ databases">
        <title>A de novo genome assembly of Solanum verrucosum Schlechtendal, a Mexican diploid species geographically isolated from the other diploid A-genome species in potato relatives.</title>
        <authorList>
            <person name="Hosaka K."/>
        </authorList>
    </citation>
    <scope>NUCLEOTIDE SEQUENCE</scope>
    <source>
        <tissue evidence="5">Young leaves</tissue>
    </source>
</reference>
<dbReference type="InterPro" id="IPR000209">
    <property type="entry name" value="Peptidase_S8/S53_dom"/>
</dbReference>
<organism evidence="5 6">
    <name type="scientific">Solanum verrucosum</name>
    <dbReference type="NCBI Taxonomy" id="315347"/>
    <lineage>
        <taxon>Eukaryota</taxon>
        <taxon>Viridiplantae</taxon>
        <taxon>Streptophyta</taxon>
        <taxon>Embryophyta</taxon>
        <taxon>Tracheophyta</taxon>
        <taxon>Spermatophyta</taxon>
        <taxon>Magnoliopsida</taxon>
        <taxon>eudicotyledons</taxon>
        <taxon>Gunneridae</taxon>
        <taxon>Pentapetalae</taxon>
        <taxon>asterids</taxon>
        <taxon>lamiids</taxon>
        <taxon>Solanales</taxon>
        <taxon>Solanaceae</taxon>
        <taxon>Solanoideae</taxon>
        <taxon>Solaneae</taxon>
        <taxon>Solanum</taxon>
    </lineage>
</organism>
<sequence length="315" mass="33606">MRLLWFLHKSANYSNYEGNIWSGQYGGTAYCNGADVLAGIDDAIKDGVDLLSESIGTYGSINTADVNEESIMGIGSFHAVSHGIPVIAAGGNSGPDSNTISNTAPWVITVAASNSDRETVTPLTLGHNKTILVSFFFVVVVVGQGMFKEEIFGPLITFENITNSEEIKSLTSEVKGKVVMLFFQHQEDIAVSLKILKTIGVLAFIVASSPFTQITIGVSSIPIFYVDLEQGNQIFDYFQQCQSNNKDPTIKLGQSEPDVAAPGVNIHAATLPPKGYNGFQLMSGTSMAAPHVSCIVALLKAAHPHCSPAAINLHL</sequence>
<comment type="caution">
    <text evidence="3">Lacks conserved residue(s) required for the propagation of feature annotation.</text>
</comment>
<protein>
    <recommendedName>
        <fullName evidence="4">Peptidase S8/S53 domain-containing protein</fullName>
    </recommendedName>
</protein>
<dbReference type="GO" id="GO:0004252">
    <property type="term" value="F:serine-type endopeptidase activity"/>
    <property type="evidence" value="ECO:0007669"/>
    <property type="project" value="InterPro"/>
</dbReference>
<dbReference type="Gene3D" id="3.50.30.30">
    <property type="match status" value="1"/>
</dbReference>
<evidence type="ECO:0000313" key="6">
    <source>
        <dbReference type="Proteomes" id="UP001234989"/>
    </source>
</evidence>
<dbReference type="PANTHER" id="PTHR10795">
    <property type="entry name" value="PROPROTEIN CONVERTASE SUBTILISIN/KEXIN"/>
    <property type="match status" value="1"/>
</dbReference>
<dbReference type="PROSITE" id="PS51892">
    <property type="entry name" value="SUBTILASE"/>
    <property type="match status" value="1"/>
</dbReference>
<dbReference type="InterPro" id="IPR045051">
    <property type="entry name" value="SBT"/>
</dbReference>
<dbReference type="InterPro" id="IPR036852">
    <property type="entry name" value="Peptidase_S8/S53_dom_sf"/>
</dbReference>
<accession>A0AAF0ZTK3</accession>
<name>A0AAF0ZTK3_SOLVR</name>
<proteinExistence type="inferred from homology"/>
<keyword evidence="2" id="KW-0732">Signal</keyword>
<dbReference type="GO" id="GO:0006508">
    <property type="term" value="P:proteolysis"/>
    <property type="evidence" value="ECO:0007669"/>
    <property type="project" value="InterPro"/>
</dbReference>
<evidence type="ECO:0000313" key="5">
    <source>
        <dbReference type="EMBL" id="WMV49248.1"/>
    </source>
</evidence>
<evidence type="ECO:0000256" key="2">
    <source>
        <dbReference type="ARBA" id="ARBA00022729"/>
    </source>
</evidence>
<dbReference type="AlphaFoldDB" id="A0AAF0ZTK3"/>
<feature type="domain" description="Peptidase S8/S53" evidence="4">
    <location>
        <begin position="30"/>
        <end position="311"/>
    </location>
</feature>
<evidence type="ECO:0000256" key="1">
    <source>
        <dbReference type="ARBA" id="ARBA00011073"/>
    </source>
</evidence>
<dbReference type="Pfam" id="PF00082">
    <property type="entry name" value="Peptidase_S8"/>
    <property type="match status" value="1"/>
</dbReference>
<gene>
    <name evidence="5" type="ORF">MTR67_042633</name>
</gene>
<dbReference type="Gene3D" id="3.40.50.200">
    <property type="entry name" value="Peptidase S8/S53 domain"/>
    <property type="match status" value="2"/>
</dbReference>
<evidence type="ECO:0000259" key="4">
    <source>
        <dbReference type="Pfam" id="PF00082"/>
    </source>
</evidence>
<evidence type="ECO:0000256" key="3">
    <source>
        <dbReference type="PROSITE-ProRule" id="PRU01240"/>
    </source>
</evidence>
<dbReference type="Proteomes" id="UP001234989">
    <property type="component" value="Chromosome 10"/>
</dbReference>
<keyword evidence="6" id="KW-1185">Reference proteome</keyword>
<comment type="similarity">
    <text evidence="1 3">Belongs to the peptidase S8 family.</text>
</comment>
<dbReference type="EMBL" id="CP133621">
    <property type="protein sequence ID" value="WMV49248.1"/>
    <property type="molecule type" value="Genomic_DNA"/>
</dbReference>